<evidence type="ECO:0000256" key="1">
    <source>
        <dbReference type="SAM" id="MobiDB-lite"/>
    </source>
</evidence>
<feature type="compositionally biased region" description="Low complexity" evidence="1">
    <location>
        <begin position="215"/>
        <end position="239"/>
    </location>
</feature>
<gene>
    <name evidence="2" type="ORF">G6F50_014251</name>
</gene>
<evidence type="ECO:0000313" key="3">
    <source>
        <dbReference type="Proteomes" id="UP000740926"/>
    </source>
</evidence>
<accession>A0A9P6Y7F6</accession>
<keyword evidence="3" id="KW-1185">Reference proteome</keyword>
<organism evidence="2 3">
    <name type="scientific">Rhizopus delemar</name>
    <dbReference type="NCBI Taxonomy" id="936053"/>
    <lineage>
        <taxon>Eukaryota</taxon>
        <taxon>Fungi</taxon>
        <taxon>Fungi incertae sedis</taxon>
        <taxon>Mucoromycota</taxon>
        <taxon>Mucoromycotina</taxon>
        <taxon>Mucoromycetes</taxon>
        <taxon>Mucorales</taxon>
        <taxon>Mucorineae</taxon>
        <taxon>Rhizopodaceae</taxon>
        <taxon>Rhizopus</taxon>
    </lineage>
</organism>
<dbReference type="Proteomes" id="UP000740926">
    <property type="component" value="Unassembled WGS sequence"/>
</dbReference>
<protein>
    <submittedName>
        <fullName evidence="2">Uncharacterized protein</fullName>
    </submittedName>
</protein>
<dbReference type="AlphaFoldDB" id="A0A9P6Y7F6"/>
<evidence type="ECO:0000313" key="2">
    <source>
        <dbReference type="EMBL" id="KAG1541299.1"/>
    </source>
</evidence>
<feature type="compositionally biased region" description="Low complexity" evidence="1">
    <location>
        <begin position="173"/>
        <end position="189"/>
    </location>
</feature>
<proteinExistence type="predicted"/>
<reference evidence="2 3" key="1">
    <citation type="journal article" date="2020" name="Microb. Genom.">
        <title>Genetic diversity of clinical and environmental Mucorales isolates obtained from an investigation of mucormycosis cases among solid organ transplant recipients.</title>
        <authorList>
            <person name="Nguyen M.H."/>
            <person name="Kaul D."/>
            <person name="Muto C."/>
            <person name="Cheng S.J."/>
            <person name="Richter R.A."/>
            <person name="Bruno V.M."/>
            <person name="Liu G."/>
            <person name="Beyhan S."/>
            <person name="Sundermann A.J."/>
            <person name="Mounaud S."/>
            <person name="Pasculle A.W."/>
            <person name="Nierman W.C."/>
            <person name="Driscoll E."/>
            <person name="Cumbie R."/>
            <person name="Clancy C.J."/>
            <person name="Dupont C.L."/>
        </authorList>
    </citation>
    <scope>NUCLEOTIDE SEQUENCE [LARGE SCALE GENOMIC DNA]</scope>
    <source>
        <strain evidence="2 3">GL24</strain>
    </source>
</reference>
<feature type="region of interest" description="Disordered" evidence="1">
    <location>
        <begin position="173"/>
        <end position="245"/>
    </location>
</feature>
<dbReference type="EMBL" id="JAANIU010006563">
    <property type="protein sequence ID" value="KAG1541299.1"/>
    <property type="molecule type" value="Genomic_DNA"/>
</dbReference>
<sequence>MQHALRVEPVVTVRVLHRIVDQHQMRLALRLAGQRGEIEIGPDIAVHHQERRITQYRQCVEDAAAGFQRGLSFVHEMQVQAPLAAIAQRCRELLGQPCGVDHHLAHAERGQAFKMPDDQRLAGHVQQWFGRMQGQRAHALAEACGKDQRLHRATRIGTASSASAGLMRSSSSCCSGASSRGPCCRDSAGGRTGRGSSRGAGCPPSRRRAGRWRGRAPAGRQYVRARGTAPAIRPRAAAASSGTHP</sequence>
<name>A0A9P6Y7F6_9FUNG</name>
<feature type="compositionally biased region" description="Basic residues" evidence="1">
    <location>
        <begin position="205"/>
        <end position="214"/>
    </location>
</feature>
<comment type="caution">
    <text evidence="2">The sequence shown here is derived from an EMBL/GenBank/DDBJ whole genome shotgun (WGS) entry which is preliminary data.</text>
</comment>